<dbReference type="EMBL" id="MIKC01000040">
    <property type="protein sequence ID" value="OEG21331.1"/>
    <property type="molecule type" value="Genomic_DNA"/>
</dbReference>
<proteinExistence type="predicted"/>
<dbReference type="Proteomes" id="UP000094469">
    <property type="component" value="Unassembled WGS sequence"/>
</dbReference>
<dbReference type="OrthoDB" id="6691177at2"/>
<name>A0A1E5H8S0_9ENTE</name>
<gene>
    <name evidence="1" type="ORF">BCR24_07640</name>
</gene>
<comment type="caution">
    <text evidence="1">The sequence shown here is derived from an EMBL/GenBank/DDBJ whole genome shotgun (WGS) entry which is preliminary data.</text>
</comment>
<dbReference type="AlphaFoldDB" id="A0A1E5H8S0"/>
<protein>
    <recommendedName>
        <fullName evidence="3">Restriction endonuclease type IV Mrr domain-containing protein</fullName>
    </recommendedName>
</protein>
<organism evidence="1 2">
    <name type="scientific">Enterococcus ureilyticus</name>
    <dbReference type="NCBI Taxonomy" id="1131292"/>
    <lineage>
        <taxon>Bacteria</taxon>
        <taxon>Bacillati</taxon>
        <taxon>Bacillota</taxon>
        <taxon>Bacilli</taxon>
        <taxon>Lactobacillales</taxon>
        <taxon>Enterococcaceae</taxon>
        <taxon>Enterococcus</taxon>
    </lineage>
</organism>
<dbReference type="STRING" id="1131292.BCR24_07640"/>
<reference evidence="2" key="1">
    <citation type="submission" date="2016-09" db="EMBL/GenBank/DDBJ databases">
        <authorList>
            <person name="Gulvik C.A."/>
        </authorList>
    </citation>
    <scope>NUCLEOTIDE SEQUENCE [LARGE SCALE GENOMIC DNA]</scope>
    <source>
        <strain evidence="2">LMG 26676</strain>
    </source>
</reference>
<evidence type="ECO:0000313" key="2">
    <source>
        <dbReference type="Proteomes" id="UP000094469"/>
    </source>
</evidence>
<evidence type="ECO:0000313" key="1">
    <source>
        <dbReference type="EMBL" id="OEG21331.1"/>
    </source>
</evidence>
<sequence length="415" mass="49357">MSGKINIKTSKESLINWNGNQHCKNNDDSEFNSAIIIVNCKKRWVFMENEKVSYNERHRKNALRGFAFEDFVLKLLEYYQIEDIKRNYIFSEFKEMRIPPEADFYLNNKIIVEIKCFSTKEISFSQLLNSAKRFQREFSEKMSEDKTFLIIVGNVVDFDRIESFIERRPELEFIEIIDVRNLFYLTRNNDLLTDELTSLLSFSTEDEEFLFPNFNDSILQEMFKDEKALPLKSESNHDYIQELESWEPKGRSNCLEFEKLCVKVLKKLLNDNLMLWDDQRGSSGNMYKFDLICKIKTESSHDFWNILKHHFETRYIIFEFKNYEERITQKEIYTTEKYLYAKVLRSVAIMISPKGEDENAGKAIRGTLRENGKLILSLTIDDLIKMLKWQDSGNEFTPSDYLSEQLDELLIDLEK</sequence>
<dbReference type="RefSeq" id="WP_069641126.1">
    <property type="nucleotide sequence ID" value="NZ_JAFBEZ010000001.1"/>
</dbReference>
<evidence type="ECO:0008006" key="3">
    <source>
        <dbReference type="Google" id="ProtNLM"/>
    </source>
</evidence>
<accession>A0A1E5H8S0</accession>
<keyword evidence="2" id="KW-1185">Reference proteome</keyword>